<feature type="region of interest" description="Disordered" evidence="1">
    <location>
        <begin position="339"/>
        <end position="368"/>
    </location>
</feature>
<feature type="domain" description="Intradiol ring-cleavage dioxygenases" evidence="3">
    <location>
        <begin position="133"/>
        <end position="225"/>
    </location>
</feature>
<feature type="compositionally biased region" description="Low complexity" evidence="1">
    <location>
        <begin position="339"/>
        <end position="348"/>
    </location>
</feature>
<keyword evidence="5" id="KW-1185">Reference proteome</keyword>
<dbReference type="EMBL" id="JBFXLS010000032">
    <property type="protein sequence ID" value="KAL2826062.1"/>
    <property type="molecule type" value="Genomic_DNA"/>
</dbReference>
<feature type="chain" id="PRO_5046779958" evidence="2">
    <location>
        <begin position="21"/>
        <end position="368"/>
    </location>
</feature>
<evidence type="ECO:0000256" key="1">
    <source>
        <dbReference type="SAM" id="MobiDB-lite"/>
    </source>
</evidence>
<evidence type="ECO:0000313" key="4">
    <source>
        <dbReference type="EMBL" id="KAL2826062.1"/>
    </source>
</evidence>
<feature type="compositionally biased region" description="Gly residues" evidence="1">
    <location>
        <begin position="349"/>
        <end position="368"/>
    </location>
</feature>
<organism evidence="4 5">
    <name type="scientific">Aspergillus cavernicola</name>
    <dbReference type="NCBI Taxonomy" id="176166"/>
    <lineage>
        <taxon>Eukaryota</taxon>
        <taxon>Fungi</taxon>
        <taxon>Dikarya</taxon>
        <taxon>Ascomycota</taxon>
        <taxon>Pezizomycotina</taxon>
        <taxon>Eurotiomycetes</taxon>
        <taxon>Eurotiomycetidae</taxon>
        <taxon>Eurotiales</taxon>
        <taxon>Aspergillaceae</taxon>
        <taxon>Aspergillus</taxon>
        <taxon>Aspergillus subgen. Nidulantes</taxon>
    </lineage>
</organism>
<dbReference type="Gene3D" id="2.60.130.10">
    <property type="entry name" value="Aromatic compound dioxygenase"/>
    <property type="match status" value="1"/>
</dbReference>
<dbReference type="GO" id="GO:0051213">
    <property type="term" value="F:dioxygenase activity"/>
    <property type="evidence" value="ECO:0007669"/>
    <property type="project" value="UniProtKB-KW"/>
</dbReference>
<gene>
    <name evidence="4" type="ORF">BDW59DRAFT_145425</name>
</gene>
<evidence type="ECO:0000313" key="5">
    <source>
        <dbReference type="Proteomes" id="UP001610335"/>
    </source>
</evidence>
<feature type="signal peptide" evidence="2">
    <location>
        <begin position="1"/>
        <end position="20"/>
    </location>
</feature>
<reference evidence="4 5" key="1">
    <citation type="submission" date="2024-07" db="EMBL/GenBank/DDBJ databases">
        <title>Section-level genome sequencing and comparative genomics of Aspergillus sections Usti and Cavernicolus.</title>
        <authorList>
            <consortium name="Lawrence Berkeley National Laboratory"/>
            <person name="Nybo J.L."/>
            <person name="Vesth T.C."/>
            <person name="Theobald S."/>
            <person name="Frisvad J.C."/>
            <person name="Larsen T.O."/>
            <person name="Kjaerboelling I."/>
            <person name="Rothschild-Mancinelli K."/>
            <person name="Lyhne E.K."/>
            <person name="Kogle M.E."/>
            <person name="Barry K."/>
            <person name="Clum A."/>
            <person name="Na H."/>
            <person name="Ledsgaard L."/>
            <person name="Lin J."/>
            <person name="Lipzen A."/>
            <person name="Kuo A."/>
            <person name="Riley R."/>
            <person name="Mondo S."/>
            <person name="LaButti K."/>
            <person name="Haridas S."/>
            <person name="Pangalinan J."/>
            <person name="Salamov A.A."/>
            <person name="Simmons B.A."/>
            <person name="Magnuson J.K."/>
            <person name="Chen J."/>
            <person name="Drula E."/>
            <person name="Henrissat B."/>
            <person name="Wiebenga A."/>
            <person name="Lubbers R.J."/>
            <person name="Gomes A.C."/>
            <person name="Makela M.R."/>
            <person name="Stajich J."/>
            <person name="Grigoriev I.V."/>
            <person name="Mortensen U.H."/>
            <person name="De vries R.P."/>
            <person name="Baker S.E."/>
            <person name="Andersen M.R."/>
        </authorList>
    </citation>
    <scope>NUCLEOTIDE SEQUENCE [LARGE SCALE GENOMIC DNA]</scope>
    <source>
        <strain evidence="4 5">CBS 600.67</strain>
    </source>
</reference>
<accession>A0ABR4IGN2</accession>
<dbReference type="PANTHER" id="PTHR34315:SF9">
    <property type="entry name" value="INTRADIOL RING-CLEAVAGE DIOXYGENASES DOMAIN-CONTAINING PROTEIN-RELATED"/>
    <property type="match status" value="1"/>
</dbReference>
<dbReference type="InterPro" id="IPR015889">
    <property type="entry name" value="Intradiol_dOase_core"/>
</dbReference>
<evidence type="ECO:0000259" key="3">
    <source>
        <dbReference type="Pfam" id="PF00775"/>
    </source>
</evidence>
<proteinExistence type="predicted"/>
<keyword evidence="4" id="KW-0223">Dioxygenase</keyword>
<dbReference type="SUPFAM" id="SSF49482">
    <property type="entry name" value="Aromatic compound dioxygenase"/>
    <property type="match status" value="1"/>
</dbReference>
<name>A0ABR4IGN2_9EURO</name>
<comment type="caution">
    <text evidence="4">The sequence shown here is derived from an EMBL/GenBank/DDBJ whole genome shotgun (WGS) entry which is preliminary data.</text>
</comment>
<protein>
    <submittedName>
        <fullName evidence="4">Intradiol ring-cleavage dioxygenase</fullName>
    </submittedName>
</protein>
<dbReference type="PANTHER" id="PTHR34315">
    <property type="match status" value="1"/>
</dbReference>
<keyword evidence="4" id="KW-0560">Oxidoreductase</keyword>
<sequence length="368" mass="39609">MILLHISKLALLATAGLSLAHPGAHEPNSFTDVTKRSFLHNARSTLNQCADQLEARGIKARTESRRAALFDMYKKRSVSIEARDTDKVVNTSHHSNLHVTSHTSEKELFAKDPVCILAPEGEIGPFWVKGELIREDVIDGEEGIPVYLEGQFIDINTCEPIKDLYWDVWNCNATGVYSGVQSSMNGNGNDDSNLDKTFLRGIQKTDADGVAQFRSLFPGHYSGRATHIHVVAHLGATVLPNNTLAGGYVPHIGQLFFDQDLVNEVEATYPYNTNTVDITENADDHVVIVETEDSDSDPFFEYALLGDSIEDGLLAWVTLGVNVTASHDSDVSYAATLTSSGGVSNDDSSGGGGQVPSGSGMLSGGPSA</sequence>
<dbReference type="CDD" id="cd03457">
    <property type="entry name" value="intradiol_dioxygenase_like"/>
    <property type="match status" value="1"/>
</dbReference>
<evidence type="ECO:0000256" key="2">
    <source>
        <dbReference type="SAM" id="SignalP"/>
    </source>
</evidence>
<dbReference type="InterPro" id="IPR000627">
    <property type="entry name" value="Intradiol_dOase_C"/>
</dbReference>
<keyword evidence="2" id="KW-0732">Signal</keyword>
<dbReference type="Pfam" id="PF00775">
    <property type="entry name" value="Dioxygenase_C"/>
    <property type="match status" value="1"/>
</dbReference>
<dbReference type="Proteomes" id="UP001610335">
    <property type="component" value="Unassembled WGS sequence"/>
</dbReference>